<dbReference type="SUPFAM" id="SSF110857">
    <property type="entry name" value="Gamma-glutamyl cyclotransferase-like"/>
    <property type="match status" value="1"/>
</dbReference>
<dbReference type="InterPro" id="IPR006840">
    <property type="entry name" value="ChaC"/>
</dbReference>
<keyword evidence="3" id="KW-0808">Transferase</keyword>
<dbReference type="Gene3D" id="3.10.490.10">
    <property type="entry name" value="Gamma-glutamyl cyclotransferase-like"/>
    <property type="match status" value="1"/>
</dbReference>
<comment type="caution">
    <text evidence="3">The sequence shown here is derived from an EMBL/GenBank/DDBJ whole genome shotgun (WGS) entry which is preliminary data.</text>
</comment>
<protein>
    <recommendedName>
        <fullName evidence="1">glutathione-specific gamma-glutamylcyclotransferase</fullName>
        <ecNumber evidence="1">4.3.2.7</ecNumber>
    </recommendedName>
</protein>
<keyword evidence="2" id="KW-0456">Lyase</keyword>
<dbReference type="EC" id="4.3.2.7" evidence="1"/>
<dbReference type="GO" id="GO:0006751">
    <property type="term" value="P:glutathione catabolic process"/>
    <property type="evidence" value="ECO:0007669"/>
    <property type="project" value="InterPro"/>
</dbReference>
<dbReference type="GO" id="GO:0005737">
    <property type="term" value="C:cytoplasm"/>
    <property type="evidence" value="ECO:0007669"/>
    <property type="project" value="TreeGrafter"/>
</dbReference>
<dbReference type="CDD" id="cd06661">
    <property type="entry name" value="GGCT_like"/>
    <property type="match status" value="1"/>
</dbReference>
<proteinExistence type="predicted"/>
<dbReference type="PANTHER" id="PTHR12192:SF2">
    <property type="entry name" value="GLUTATHIONE-SPECIFIC GAMMA-GLUTAMYLCYCLOTRANSFERASE 2"/>
    <property type="match status" value="1"/>
</dbReference>
<evidence type="ECO:0000256" key="1">
    <source>
        <dbReference type="ARBA" id="ARBA00012344"/>
    </source>
</evidence>
<dbReference type="GO" id="GO:0016740">
    <property type="term" value="F:transferase activity"/>
    <property type="evidence" value="ECO:0007669"/>
    <property type="project" value="UniProtKB-KW"/>
</dbReference>
<evidence type="ECO:0000313" key="3">
    <source>
        <dbReference type="EMBL" id="PDT04222.1"/>
    </source>
</evidence>
<dbReference type="InterPro" id="IPR013024">
    <property type="entry name" value="GGCT-like"/>
</dbReference>
<dbReference type="EMBL" id="NWSV01000005">
    <property type="protein sequence ID" value="PDT04222.1"/>
    <property type="molecule type" value="Genomic_DNA"/>
</dbReference>
<name>A0A2A6JE50_9HYPH</name>
<dbReference type="PANTHER" id="PTHR12192">
    <property type="entry name" value="CATION TRANSPORT PROTEIN CHAC-RELATED"/>
    <property type="match status" value="1"/>
</dbReference>
<evidence type="ECO:0000313" key="4">
    <source>
        <dbReference type="Proteomes" id="UP000220768"/>
    </source>
</evidence>
<dbReference type="Pfam" id="PF04752">
    <property type="entry name" value="ChaC"/>
    <property type="match status" value="1"/>
</dbReference>
<organism evidence="3 4">
    <name type="scientific">Rhizobium chutanense</name>
    <dbReference type="NCBI Taxonomy" id="2035448"/>
    <lineage>
        <taxon>Bacteria</taxon>
        <taxon>Pseudomonadati</taxon>
        <taxon>Pseudomonadota</taxon>
        <taxon>Alphaproteobacteria</taxon>
        <taxon>Hyphomicrobiales</taxon>
        <taxon>Rhizobiaceae</taxon>
        <taxon>Rhizobium/Agrobacterium group</taxon>
        <taxon>Rhizobium</taxon>
    </lineage>
</organism>
<gene>
    <name evidence="3" type="ORF">CO666_10065</name>
</gene>
<keyword evidence="4" id="KW-1185">Reference proteome</keyword>
<dbReference type="GO" id="GO:0061928">
    <property type="term" value="F:glutathione specific gamma-glutamylcyclotransferase activity"/>
    <property type="evidence" value="ECO:0007669"/>
    <property type="project" value="UniProtKB-EC"/>
</dbReference>
<sequence length="246" mass="27418">MTGLGSTILMPGPRMALTDELVSLSLRPEVDVGPEPHRKPLTEAELEMLAERLFHESAGAPLWIFAYGSLIWKPDFDAVEAQHGATRGWHRSFCLEMTRWRGTRAQPGLMMALDRGGRCNGIVFRLADDDRLGQLRRLIRREVGTMEDAATVRWIPVATAHGLVRALVFWAGPKGERVSRKLPLETVARVLARACGHIGSCAEYLYLTVKHLEERGIRDRNLWRLQQLVAAELVAIHGLNGASGSR</sequence>
<dbReference type="AlphaFoldDB" id="A0A2A6JE50"/>
<accession>A0A2A6JE50</accession>
<reference evidence="3 4" key="1">
    <citation type="submission" date="2017-09" db="EMBL/GenBank/DDBJ databases">
        <title>Comparative genomics of rhizobia isolated from Phaseolus vulgaris in China.</title>
        <authorList>
            <person name="Tong W."/>
        </authorList>
    </citation>
    <scope>NUCLEOTIDE SEQUENCE [LARGE SCALE GENOMIC DNA]</scope>
    <source>
        <strain evidence="3 4">C5</strain>
    </source>
</reference>
<evidence type="ECO:0000256" key="2">
    <source>
        <dbReference type="ARBA" id="ARBA00023239"/>
    </source>
</evidence>
<dbReference type="InterPro" id="IPR036568">
    <property type="entry name" value="GGCT-like_sf"/>
</dbReference>
<dbReference type="Proteomes" id="UP000220768">
    <property type="component" value="Unassembled WGS sequence"/>
</dbReference>